<dbReference type="InterPro" id="IPR036186">
    <property type="entry name" value="Serpin_sf"/>
</dbReference>
<evidence type="ECO:0000256" key="1">
    <source>
        <dbReference type="RuleBase" id="RU000411"/>
    </source>
</evidence>
<feature type="domain" description="Serpin" evidence="2">
    <location>
        <begin position="13"/>
        <end position="379"/>
    </location>
</feature>
<dbReference type="PANTHER" id="PTHR11461">
    <property type="entry name" value="SERINE PROTEASE INHIBITOR, SERPIN"/>
    <property type="match status" value="1"/>
</dbReference>
<sequence length="388" mass="40272">MRTSLESHVGAANALTARWCAAAGERDFVVSGAGVWPLLALLASAADGPARDELSTAIGVPAANAREEALRLLHDLQRADAVSAALGVWVRHDLPLHEAWSQALPEGVLARLAGRSELDSWAARHTDGLIERFPLSVDPGTLLVLATALVAKTRWQVPFEVATLTPKDGPWQGHRGPGLSRASTDLANAAILDAPEPVTRVVVEGVADLDVHLLLGTGRSGTVLGTGLAALAGAVPVRSDLPVGTEGPGLAVRTEQVPTGTGQLRIRLPPFEVRSTHDLLTASGLFGLTAAADCTQGHFPAISPFPLCVGRGAQEVLARFSHEGFEAAAVTSFALRAAAAALRHHHAPVVSVNFDRPFGFLAVHRPTGLAAVAGWIATPPASSPDVPA</sequence>
<proteinExistence type="inferred from homology"/>
<protein>
    <submittedName>
        <fullName evidence="3">Serpin family protein</fullName>
    </submittedName>
</protein>
<dbReference type="InterPro" id="IPR023796">
    <property type="entry name" value="Serpin_dom"/>
</dbReference>
<dbReference type="AlphaFoldDB" id="A0A7X6L8N4"/>
<evidence type="ECO:0000259" key="2">
    <source>
        <dbReference type="SMART" id="SM00093"/>
    </source>
</evidence>
<evidence type="ECO:0000313" key="4">
    <source>
        <dbReference type="Proteomes" id="UP000540698"/>
    </source>
</evidence>
<accession>A0A7X6L8N4</accession>
<dbReference type="GO" id="GO:0005615">
    <property type="term" value="C:extracellular space"/>
    <property type="evidence" value="ECO:0007669"/>
    <property type="project" value="InterPro"/>
</dbReference>
<dbReference type="RefSeq" id="WP_062973700.1">
    <property type="nucleotide sequence ID" value="NZ_JAAXOS010000014.1"/>
</dbReference>
<dbReference type="Proteomes" id="UP000540698">
    <property type="component" value="Unassembled WGS sequence"/>
</dbReference>
<dbReference type="EMBL" id="JAAXOS010000014">
    <property type="protein sequence ID" value="NKY29764.1"/>
    <property type="molecule type" value="Genomic_DNA"/>
</dbReference>
<dbReference type="Pfam" id="PF00079">
    <property type="entry name" value="Serpin"/>
    <property type="match status" value="2"/>
</dbReference>
<dbReference type="SUPFAM" id="SSF56574">
    <property type="entry name" value="Serpins"/>
    <property type="match status" value="2"/>
</dbReference>
<dbReference type="InterPro" id="IPR000215">
    <property type="entry name" value="Serpin_fam"/>
</dbReference>
<dbReference type="InterPro" id="IPR042178">
    <property type="entry name" value="Serpin_sf_1"/>
</dbReference>
<evidence type="ECO:0000313" key="3">
    <source>
        <dbReference type="EMBL" id="NKY29764.1"/>
    </source>
</evidence>
<dbReference type="SMART" id="SM00093">
    <property type="entry name" value="SERPIN"/>
    <property type="match status" value="1"/>
</dbReference>
<dbReference type="GO" id="GO:0004867">
    <property type="term" value="F:serine-type endopeptidase inhibitor activity"/>
    <property type="evidence" value="ECO:0007669"/>
    <property type="project" value="InterPro"/>
</dbReference>
<organism evidence="3 4">
    <name type="scientific">Nocardia gamkensis</name>
    <dbReference type="NCBI Taxonomy" id="352869"/>
    <lineage>
        <taxon>Bacteria</taxon>
        <taxon>Bacillati</taxon>
        <taxon>Actinomycetota</taxon>
        <taxon>Actinomycetes</taxon>
        <taxon>Mycobacteriales</taxon>
        <taxon>Nocardiaceae</taxon>
        <taxon>Nocardia</taxon>
    </lineage>
</organism>
<keyword evidence="4" id="KW-1185">Reference proteome</keyword>
<dbReference type="Gene3D" id="3.30.497.10">
    <property type="entry name" value="Antithrombin, subunit I, domain 2"/>
    <property type="match status" value="2"/>
</dbReference>
<dbReference type="PANTHER" id="PTHR11461:SF211">
    <property type="entry name" value="GH10112P-RELATED"/>
    <property type="match status" value="1"/>
</dbReference>
<comment type="similarity">
    <text evidence="1">Belongs to the serpin family.</text>
</comment>
<name>A0A7X6L8N4_9NOCA</name>
<reference evidence="3 4" key="1">
    <citation type="submission" date="2020-04" db="EMBL/GenBank/DDBJ databases">
        <title>MicrobeNet Type strains.</title>
        <authorList>
            <person name="Nicholson A.C."/>
        </authorList>
    </citation>
    <scope>NUCLEOTIDE SEQUENCE [LARGE SCALE GENOMIC DNA]</scope>
    <source>
        <strain evidence="3 4">DSM 44956</strain>
    </source>
</reference>
<comment type="caution">
    <text evidence="3">The sequence shown here is derived from an EMBL/GenBank/DDBJ whole genome shotgun (WGS) entry which is preliminary data.</text>
</comment>
<gene>
    <name evidence="3" type="ORF">HGB38_26655</name>
</gene>